<comment type="caution">
    <text evidence="2">The sequence shown here is derived from an EMBL/GenBank/DDBJ whole genome shotgun (WGS) entry which is preliminary data.</text>
</comment>
<proteinExistence type="predicted"/>
<keyword evidence="3" id="KW-1185">Reference proteome</keyword>
<dbReference type="EMBL" id="SMYL01000015">
    <property type="protein sequence ID" value="TDK60622.1"/>
    <property type="molecule type" value="Genomic_DNA"/>
</dbReference>
<sequence>MSLKNVIRNVLNIRTERALAPPGPKPTIGSSIVLNHLRIRLKYPITDVQWDWFTDQGWRTADMRKERRKYASVPDKILIKLITRDGAERDKLHQQLLSAKVNSEGQLVKRSSSKVNAHEGAKITSTQ</sequence>
<accession>A0A4V3ATM0</accession>
<gene>
    <name evidence="2" type="ORF">E2I14_17705</name>
</gene>
<evidence type="ECO:0000256" key="1">
    <source>
        <dbReference type="SAM" id="MobiDB-lite"/>
    </source>
</evidence>
<protein>
    <submittedName>
        <fullName evidence="2">Uncharacterized protein</fullName>
    </submittedName>
</protein>
<dbReference type="Proteomes" id="UP000294829">
    <property type="component" value="Unassembled WGS sequence"/>
</dbReference>
<evidence type="ECO:0000313" key="3">
    <source>
        <dbReference type="Proteomes" id="UP000294829"/>
    </source>
</evidence>
<dbReference type="AlphaFoldDB" id="A0A4V3ATM0"/>
<feature type="compositionally biased region" description="Polar residues" evidence="1">
    <location>
        <begin position="103"/>
        <end position="115"/>
    </location>
</feature>
<dbReference type="OrthoDB" id="8778496at2"/>
<name>A0A4V3ATM0_9BURK</name>
<feature type="region of interest" description="Disordered" evidence="1">
    <location>
        <begin position="103"/>
        <end position="127"/>
    </location>
</feature>
<evidence type="ECO:0000313" key="2">
    <source>
        <dbReference type="EMBL" id="TDK60622.1"/>
    </source>
</evidence>
<dbReference type="RefSeq" id="WP_133331004.1">
    <property type="nucleotide sequence ID" value="NZ_SMYL01000015.1"/>
</dbReference>
<reference evidence="2 3" key="1">
    <citation type="submission" date="2019-03" db="EMBL/GenBank/DDBJ databases">
        <title>Sapientia aquatica gen. nov., sp. nov., isolated from a crater lake.</title>
        <authorList>
            <person name="Felfoldi T."/>
            <person name="Szabo A."/>
            <person name="Toth E."/>
            <person name="Schumann P."/>
            <person name="Keki Z."/>
            <person name="Marialigeti K."/>
            <person name="Mathe I."/>
        </authorList>
    </citation>
    <scope>NUCLEOTIDE SEQUENCE [LARGE SCALE GENOMIC DNA]</scope>
    <source>
        <strain evidence="2 3">SA-152</strain>
    </source>
</reference>
<organism evidence="2 3">
    <name type="scientific">Sapientia aquatica</name>
    <dbReference type="NCBI Taxonomy" id="1549640"/>
    <lineage>
        <taxon>Bacteria</taxon>
        <taxon>Pseudomonadati</taxon>
        <taxon>Pseudomonadota</taxon>
        <taxon>Betaproteobacteria</taxon>
        <taxon>Burkholderiales</taxon>
        <taxon>Oxalobacteraceae</taxon>
        <taxon>Sapientia</taxon>
    </lineage>
</organism>